<gene>
    <name evidence="1" type="ORF">J2S14_002113</name>
</gene>
<dbReference type="NCBIfam" id="TIGR01560">
    <property type="entry name" value="put_DNA_pack"/>
    <property type="match status" value="1"/>
</dbReference>
<sequence>MKVSEVTIKELMEYAREYNTEDPEVIKTFTTILAACKTYIKGYTGLDDKAMDMKEDLTVALMVLSNELYDNRTFTVENDKVNIVIKSILDMHSINLL</sequence>
<dbReference type="GO" id="GO:0008168">
    <property type="term" value="F:methyltransferase activity"/>
    <property type="evidence" value="ECO:0007669"/>
    <property type="project" value="UniProtKB-KW"/>
</dbReference>
<keyword evidence="1" id="KW-0489">Methyltransferase</keyword>
<name>A0ABU0D4G7_9BACI</name>
<keyword evidence="2" id="KW-1185">Reference proteome</keyword>
<protein>
    <submittedName>
        <fullName evidence="1">N12 class adenine-specific DNA methylase</fullName>
    </submittedName>
</protein>
<dbReference type="InterPro" id="IPR006450">
    <property type="entry name" value="Phage_HK97_gp6-like"/>
</dbReference>
<keyword evidence="1" id="KW-0808">Transferase</keyword>
<dbReference type="CDD" id="cd08054">
    <property type="entry name" value="gp6"/>
    <property type="match status" value="1"/>
</dbReference>
<accession>A0ABU0D4G7</accession>
<dbReference type="RefSeq" id="WP_244681717.1">
    <property type="nucleotide sequence ID" value="NZ_JALIRM010000008.1"/>
</dbReference>
<dbReference type="GO" id="GO:0032259">
    <property type="term" value="P:methylation"/>
    <property type="evidence" value="ECO:0007669"/>
    <property type="project" value="UniProtKB-KW"/>
</dbReference>
<dbReference type="Proteomes" id="UP001232343">
    <property type="component" value="Unassembled WGS sequence"/>
</dbReference>
<dbReference type="EMBL" id="JAUSUO010000004">
    <property type="protein sequence ID" value="MDQ0343299.1"/>
    <property type="molecule type" value="Genomic_DNA"/>
</dbReference>
<proteinExistence type="predicted"/>
<comment type="caution">
    <text evidence="1">The sequence shown here is derived from an EMBL/GenBank/DDBJ whole genome shotgun (WGS) entry which is preliminary data.</text>
</comment>
<evidence type="ECO:0000313" key="2">
    <source>
        <dbReference type="Proteomes" id="UP001232343"/>
    </source>
</evidence>
<reference evidence="1 2" key="1">
    <citation type="submission" date="2023-07" db="EMBL/GenBank/DDBJ databases">
        <title>Genomic Encyclopedia of Type Strains, Phase IV (KMG-IV): sequencing the most valuable type-strain genomes for metagenomic binning, comparative biology and taxonomic classification.</title>
        <authorList>
            <person name="Goeker M."/>
        </authorList>
    </citation>
    <scope>NUCLEOTIDE SEQUENCE [LARGE SCALE GENOMIC DNA]</scope>
    <source>
        <strain evidence="1 2">DSM 27848</strain>
    </source>
</reference>
<evidence type="ECO:0000313" key="1">
    <source>
        <dbReference type="EMBL" id="MDQ0343299.1"/>
    </source>
</evidence>
<organism evidence="1 2">
    <name type="scientific">Lederbergia wuyishanensis</name>
    <dbReference type="NCBI Taxonomy" id="1347903"/>
    <lineage>
        <taxon>Bacteria</taxon>
        <taxon>Bacillati</taxon>
        <taxon>Bacillota</taxon>
        <taxon>Bacilli</taxon>
        <taxon>Bacillales</taxon>
        <taxon>Bacillaceae</taxon>
        <taxon>Lederbergia</taxon>
    </lineage>
</organism>